<dbReference type="GO" id="GO:0000976">
    <property type="term" value="F:transcription cis-regulatory region binding"/>
    <property type="evidence" value="ECO:0007669"/>
    <property type="project" value="TreeGrafter"/>
</dbReference>
<dbReference type="Gene3D" id="1.10.10.10">
    <property type="entry name" value="Winged helix-like DNA-binding domain superfamily/Winged helix DNA-binding domain"/>
    <property type="match status" value="1"/>
</dbReference>
<gene>
    <name evidence="6" type="primary">cmpR_15</name>
    <name evidence="6" type="ORF">SDC9_96109</name>
</gene>
<evidence type="ECO:0000259" key="5">
    <source>
        <dbReference type="PROSITE" id="PS50931"/>
    </source>
</evidence>
<dbReference type="SUPFAM" id="SSF46785">
    <property type="entry name" value="Winged helix' DNA-binding domain"/>
    <property type="match status" value="1"/>
</dbReference>
<keyword evidence="3" id="KW-0238">DNA-binding</keyword>
<reference evidence="6" key="1">
    <citation type="submission" date="2019-08" db="EMBL/GenBank/DDBJ databases">
        <authorList>
            <person name="Kucharzyk K."/>
            <person name="Murdoch R.W."/>
            <person name="Higgins S."/>
            <person name="Loffler F."/>
        </authorList>
    </citation>
    <scope>NUCLEOTIDE SEQUENCE</scope>
</reference>
<dbReference type="Pfam" id="PF00126">
    <property type="entry name" value="HTH_1"/>
    <property type="match status" value="1"/>
</dbReference>
<evidence type="ECO:0000256" key="2">
    <source>
        <dbReference type="ARBA" id="ARBA00023015"/>
    </source>
</evidence>
<dbReference type="InterPro" id="IPR036388">
    <property type="entry name" value="WH-like_DNA-bd_sf"/>
</dbReference>
<dbReference type="Pfam" id="PF03466">
    <property type="entry name" value="LysR_substrate"/>
    <property type="match status" value="1"/>
</dbReference>
<dbReference type="InterPro" id="IPR000847">
    <property type="entry name" value="LysR_HTH_N"/>
</dbReference>
<dbReference type="InterPro" id="IPR036390">
    <property type="entry name" value="WH_DNA-bd_sf"/>
</dbReference>
<dbReference type="PRINTS" id="PR00039">
    <property type="entry name" value="HTHLYSR"/>
</dbReference>
<dbReference type="InterPro" id="IPR005119">
    <property type="entry name" value="LysR_subst-bd"/>
</dbReference>
<keyword evidence="4" id="KW-0804">Transcription</keyword>
<dbReference type="PANTHER" id="PTHR30126:SF39">
    <property type="entry name" value="HTH-TYPE TRANSCRIPTIONAL REGULATOR CYSL"/>
    <property type="match status" value="1"/>
</dbReference>
<dbReference type="SUPFAM" id="SSF53850">
    <property type="entry name" value="Periplasmic binding protein-like II"/>
    <property type="match status" value="1"/>
</dbReference>
<dbReference type="EMBL" id="VSSQ01012501">
    <property type="protein sequence ID" value="MPM49380.1"/>
    <property type="molecule type" value="Genomic_DNA"/>
</dbReference>
<evidence type="ECO:0000256" key="4">
    <source>
        <dbReference type="ARBA" id="ARBA00023163"/>
    </source>
</evidence>
<accession>A0A645A879</accession>
<name>A0A645A879_9ZZZZ</name>
<keyword evidence="2" id="KW-0805">Transcription regulation</keyword>
<dbReference type="PROSITE" id="PS50931">
    <property type="entry name" value="HTH_LYSR"/>
    <property type="match status" value="1"/>
</dbReference>
<sequence>MTIRHLRIFVEVAESGKMSIAASKFFISQPTVSQAVRELEEHYGVLLFERLSKKLYITEQGKKLLSYARQVINQFDDLEERMFEAKHKEKIRLGATITVGNCILTDVINDFKASNPEVETYACVNNTQIIEDKLLRSELDIGIVEGNIKSSELICIPAVDDYLVLVCSTKHPFAKKHKVKLKELLNVNFVMREQGSGTRELFENYMAEHGLTVKTIWESNCPGAIKHAVIENQCLAVISIRLVEDEIKSGEIHVIQNSQRAWNRHFNIVYHKNKFISESMKSLMEVVKNHKHTDILTGANPSQLVTD</sequence>
<evidence type="ECO:0000256" key="1">
    <source>
        <dbReference type="ARBA" id="ARBA00009437"/>
    </source>
</evidence>
<dbReference type="PANTHER" id="PTHR30126">
    <property type="entry name" value="HTH-TYPE TRANSCRIPTIONAL REGULATOR"/>
    <property type="match status" value="1"/>
</dbReference>
<evidence type="ECO:0000256" key="3">
    <source>
        <dbReference type="ARBA" id="ARBA00023125"/>
    </source>
</evidence>
<dbReference type="Gene3D" id="3.40.190.290">
    <property type="match status" value="1"/>
</dbReference>
<dbReference type="AlphaFoldDB" id="A0A645A879"/>
<comment type="similarity">
    <text evidence="1">Belongs to the LysR transcriptional regulatory family.</text>
</comment>
<comment type="caution">
    <text evidence="6">The sequence shown here is derived from an EMBL/GenBank/DDBJ whole genome shotgun (WGS) entry which is preliminary data.</text>
</comment>
<protein>
    <submittedName>
        <fullName evidence="6">HTH-type transcriptional activator CmpR</fullName>
    </submittedName>
</protein>
<evidence type="ECO:0000313" key="6">
    <source>
        <dbReference type="EMBL" id="MPM49380.1"/>
    </source>
</evidence>
<proteinExistence type="inferred from homology"/>
<organism evidence="6">
    <name type="scientific">bioreactor metagenome</name>
    <dbReference type="NCBI Taxonomy" id="1076179"/>
    <lineage>
        <taxon>unclassified sequences</taxon>
        <taxon>metagenomes</taxon>
        <taxon>ecological metagenomes</taxon>
    </lineage>
</organism>
<feature type="domain" description="HTH lysR-type" evidence="5">
    <location>
        <begin position="1"/>
        <end position="58"/>
    </location>
</feature>
<dbReference type="GO" id="GO:0003700">
    <property type="term" value="F:DNA-binding transcription factor activity"/>
    <property type="evidence" value="ECO:0007669"/>
    <property type="project" value="InterPro"/>
</dbReference>
<dbReference type="FunFam" id="1.10.10.10:FF:000001">
    <property type="entry name" value="LysR family transcriptional regulator"/>
    <property type="match status" value="1"/>
</dbReference>